<name>A0A8S8ZGM1_SORMA</name>
<evidence type="ECO:0000313" key="3">
    <source>
        <dbReference type="Proteomes" id="UP000433876"/>
    </source>
</evidence>
<proteinExistence type="predicted"/>
<comment type="caution">
    <text evidence="2">The sequence shown here is derived from an EMBL/GenBank/DDBJ whole genome shotgun (WGS) entry which is preliminary data.</text>
</comment>
<organism evidence="2 3">
    <name type="scientific">Sordaria macrospora</name>
    <dbReference type="NCBI Taxonomy" id="5147"/>
    <lineage>
        <taxon>Eukaryota</taxon>
        <taxon>Fungi</taxon>
        <taxon>Dikarya</taxon>
        <taxon>Ascomycota</taxon>
        <taxon>Pezizomycotina</taxon>
        <taxon>Sordariomycetes</taxon>
        <taxon>Sordariomycetidae</taxon>
        <taxon>Sordariales</taxon>
        <taxon>Sordariaceae</taxon>
        <taxon>Sordaria</taxon>
    </lineage>
</organism>
<dbReference type="VEuPathDB" id="FungiDB:SMAC_05590"/>
<accession>A0A8S8ZGM1</accession>
<protein>
    <submittedName>
        <fullName evidence="2">Uncharacterized protein</fullName>
    </submittedName>
</protein>
<feature type="region of interest" description="Disordered" evidence="1">
    <location>
        <begin position="161"/>
        <end position="182"/>
    </location>
</feature>
<evidence type="ECO:0000256" key="1">
    <source>
        <dbReference type="SAM" id="MobiDB-lite"/>
    </source>
</evidence>
<sequence>MTGLFGLVDDLNGILDDDGTKAKQDATGMVADERDKGWFNMTNSRLILSRGIWKRIWFDRREETLSPDSILVPDFFFETPVPPNSVAGNSEDVVVERPSHLGQAEDNQSLRRRRPAASPMMQHWLGMCLTPDDEDYVDVEAYLTSPSAYYVSLYDSTEAGQERIDDELYSGHASPDGEAQEE</sequence>
<reference evidence="2 3" key="1">
    <citation type="submission" date="2017-07" db="EMBL/GenBank/DDBJ databases">
        <title>Genome sequence of the Sordaria macrospora wild type strain R19027.</title>
        <authorList>
            <person name="Nowrousian M."/>
            <person name="Teichert I."/>
            <person name="Kueck U."/>
        </authorList>
    </citation>
    <scope>NUCLEOTIDE SEQUENCE [LARGE SCALE GENOMIC DNA]</scope>
    <source>
        <strain evidence="2 3">R19027</strain>
        <tissue evidence="2">Mycelium</tissue>
    </source>
</reference>
<dbReference type="EMBL" id="NMPR01000223">
    <property type="protein sequence ID" value="KAA8627916.1"/>
    <property type="molecule type" value="Genomic_DNA"/>
</dbReference>
<dbReference type="AlphaFoldDB" id="A0A8S8ZGM1"/>
<dbReference type="Proteomes" id="UP000433876">
    <property type="component" value="Unassembled WGS sequence"/>
</dbReference>
<gene>
    <name evidence="2" type="ORF">SMACR_05590</name>
</gene>
<evidence type="ECO:0000313" key="2">
    <source>
        <dbReference type="EMBL" id="KAA8627916.1"/>
    </source>
</evidence>